<dbReference type="InterPro" id="IPR036568">
    <property type="entry name" value="GGCT-like_sf"/>
</dbReference>
<name>A0A097EQV2_9GAMM</name>
<evidence type="ECO:0000313" key="2">
    <source>
        <dbReference type="EMBL" id="AIT09941.1"/>
    </source>
</evidence>
<keyword evidence="1" id="KW-0732">Signal</keyword>
<dbReference type="HOGENOM" id="CLU_088538_1_0_6"/>
<dbReference type="Proteomes" id="UP000029672">
    <property type="component" value="Chromosome"/>
</dbReference>
<dbReference type="EMBL" id="CP009574">
    <property type="protein sequence ID" value="AIT09941.1"/>
    <property type="molecule type" value="Genomic_DNA"/>
</dbReference>
<gene>
    <name evidence="2" type="ORF">LO80_08145</name>
</gene>
<evidence type="ECO:0000256" key="1">
    <source>
        <dbReference type="SAM" id="SignalP"/>
    </source>
</evidence>
<dbReference type="Gene3D" id="3.10.490.10">
    <property type="entry name" value="Gamma-glutamyl cyclotransferase-like"/>
    <property type="match status" value="1"/>
</dbReference>
<dbReference type="eggNOG" id="COG3703">
    <property type="taxonomic scope" value="Bacteria"/>
</dbReference>
<accession>A0A097EQV2</accession>
<dbReference type="KEGG" id="frf:LO80_08145"/>
<keyword evidence="3" id="KW-1185">Reference proteome</keyword>
<protein>
    <recommendedName>
        <fullName evidence="4">Gamma-glutamylcyclotransferase AIG2-like domain-containing protein</fullName>
    </recommendedName>
</protein>
<dbReference type="AlphaFoldDB" id="A0A097EQV2"/>
<dbReference type="RefSeq" id="WP_040010299.1">
    <property type="nucleotide sequence ID" value="NZ_CP009574.1"/>
</dbReference>
<reference evidence="2 3" key="1">
    <citation type="submission" date="2014-10" db="EMBL/GenBank/DDBJ databases">
        <title>Whole genome sequence of Francisella endociliophora strain FSC1006, isolated from a laboratory culture of the marine ciliate Euplotes raikovi.</title>
        <authorList>
            <person name="Granberg M."/>
            <person name="Backman S."/>
            <person name="Lundmark E."/>
            <person name="Nilsson E."/>
            <person name="Karlsson E."/>
            <person name="Thelaus J."/>
            <person name="Ohrman C."/>
            <person name="Larkeryd A."/>
            <person name="Stenberg P."/>
        </authorList>
    </citation>
    <scope>NUCLEOTIDE SEQUENCE [LARGE SCALE GENOMIC DNA]</scope>
    <source>
        <strain evidence="2 3">FSC1006</strain>
    </source>
</reference>
<evidence type="ECO:0000313" key="3">
    <source>
        <dbReference type="Proteomes" id="UP000029672"/>
    </source>
</evidence>
<proteinExistence type="predicted"/>
<dbReference type="STRING" id="1547445.LO80_08145"/>
<feature type="signal peptide" evidence="1">
    <location>
        <begin position="1"/>
        <end position="19"/>
    </location>
</feature>
<dbReference type="InterPro" id="IPR013024">
    <property type="entry name" value="GGCT-like"/>
</dbReference>
<dbReference type="SUPFAM" id="SSF110857">
    <property type="entry name" value="Gamma-glutamyl cyclotransferase-like"/>
    <property type="match status" value="1"/>
</dbReference>
<dbReference type="CDD" id="cd06661">
    <property type="entry name" value="GGCT_like"/>
    <property type="match status" value="1"/>
</dbReference>
<dbReference type="OrthoDB" id="8478713at2"/>
<feature type="chain" id="PRO_5001930117" description="Gamma-glutamylcyclotransferase AIG2-like domain-containing protein" evidence="1">
    <location>
        <begin position="20"/>
        <end position="233"/>
    </location>
</feature>
<sequence length="233" mass="26918">MKKISLVAASIVFSSSVFADQCHPQIDSSQQNFIVGYGSLMNDSSRMRTNPQAKNVYPVEVKNFERVWGLRAGGSYRTTGLLVVPKQGEHLNAVYYPVDYKGVKQADKRENFYCRYKIPSSDIKSLGLKNLQKGSYWIYAKQSKDIQRPTKEFPIIQSYVDLFITGCMQIQDRYLIKGFVKECISTTKYWNNETWINDRVNPRRPTDSTPEALQVDKYLAEALGNEYYNHKYE</sequence>
<evidence type="ECO:0008006" key="4">
    <source>
        <dbReference type="Google" id="ProtNLM"/>
    </source>
</evidence>
<organism evidence="2 3">
    <name type="scientific">Candidatus Francisella endociliophora</name>
    <dbReference type="NCBI Taxonomy" id="653937"/>
    <lineage>
        <taxon>Bacteria</taxon>
        <taxon>Pseudomonadati</taxon>
        <taxon>Pseudomonadota</taxon>
        <taxon>Gammaproteobacteria</taxon>
        <taxon>Thiotrichales</taxon>
        <taxon>Francisellaceae</taxon>
        <taxon>Francisella</taxon>
    </lineage>
</organism>